<evidence type="ECO:0000313" key="3">
    <source>
        <dbReference type="EMBL" id="CDJ43002.1"/>
    </source>
</evidence>
<evidence type="ECO:0000256" key="1">
    <source>
        <dbReference type="SAM" id="MobiDB-lite"/>
    </source>
</evidence>
<dbReference type="EMBL" id="HG675748">
    <property type="protein sequence ID" value="CDJ43002.1"/>
    <property type="molecule type" value="Genomic_DNA"/>
</dbReference>
<proteinExistence type="predicted"/>
<reference evidence="3" key="1">
    <citation type="submission" date="2013-10" db="EMBL/GenBank/DDBJ databases">
        <title>Genomic analysis of the causative agents of coccidiosis in chickens.</title>
        <authorList>
            <person name="Reid A.J."/>
            <person name="Blake D."/>
            <person name="Billington K."/>
            <person name="Browne H."/>
            <person name="Dunn M."/>
            <person name="Hung S."/>
            <person name="Kawahara F."/>
            <person name="Miranda-Saavedra D."/>
            <person name="Mourier T."/>
            <person name="Nagra H."/>
            <person name="Otto T.D."/>
            <person name="Rawlings N."/>
            <person name="Sanchez A."/>
            <person name="Sanders M."/>
            <person name="Subramaniam C."/>
            <person name="Tay Y."/>
            <person name="Dear P."/>
            <person name="Doerig C."/>
            <person name="Gruber A."/>
            <person name="Parkinson J."/>
            <person name="Shirley M."/>
            <person name="Wan K.L."/>
            <person name="Berriman M."/>
            <person name="Tomley F."/>
            <person name="Pain A."/>
        </authorList>
    </citation>
    <scope>NUCLEOTIDE SEQUENCE [LARGE SCALE GENOMIC DNA]</scope>
    <source>
        <strain evidence="3">Houghton</strain>
    </source>
</reference>
<dbReference type="GeneID" id="25255370"/>
<accession>U6KXY6</accession>
<feature type="region of interest" description="Disordered" evidence="1">
    <location>
        <begin position="346"/>
        <end position="373"/>
    </location>
</feature>
<evidence type="ECO:0000313" key="4">
    <source>
        <dbReference type="Proteomes" id="UP000030747"/>
    </source>
</evidence>
<keyword evidence="2" id="KW-0812">Transmembrane</keyword>
<evidence type="ECO:0000256" key="2">
    <source>
        <dbReference type="SAM" id="Phobius"/>
    </source>
</evidence>
<dbReference type="Proteomes" id="UP000030747">
    <property type="component" value="Unassembled WGS sequence"/>
</dbReference>
<dbReference type="VEuPathDB" id="ToxoDB:ETH_00031495"/>
<organism evidence="3 4">
    <name type="scientific">Eimeria tenella</name>
    <name type="common">Coccidian parasite</name>
    <dbReference type="NCBI Taxonomy" id="5802"/>
    <lineage>
        <taxon>Eukaryota</taxon>
        <taxon>Sar</taxon>
        <taxon>Alveolata</taxon>
        <taxon>Apicomplexa</taxon>
        <taxon>Conoidasida</taxon>
        <taxon>Coccidia</taxon>
        <taxon>Eucoccidiorida</taxon>
        <taxon>Eimeriorina</taxon>
        <taxon>Eimeriidae</taxon>
        <taxon>Eimeria</taxon>
    </lineage>
</organism>
<protein>
    <submittedName>
        <fullName evidence="3">Uncharacterized protein</fullName>
    </submittedName>
</protein>
<keyword evidence="2" id="KW-0472">Membrane</keyword>
<feature type="transmembrane region" description="Helical" evidence="2">
    <location>
        <begin position="34"/>
        <end position="53"/>
    </location>
</feature>
<dbReference type="OrthoDB" id="10401919at2759"/>
<sequence length="373" mass="39919">MSWCGNNRLKHRSDISPSLSCKGQQPHRGIRKRFIIGSILALIATVYFCWLKSRSRLSSASFTRRLAGANESAGEEYMLLGIDLEACGNLDNAAGLPGPTTVNVLRVYSKLPEMHSDEGPALGNRADNERVEMHLDTAPGQTATARIDEWLMDPIEDLEALINAETQASTPGSSLNCSNFPLVDQNVSALTGMKGVNPLLQLSNSPSAGHLDESVSGMSGDSTVTPNDYDGLQASIDQLTSEESALIDQLLDTLDEDLNLPELPATAAGPFLPELLRLAHLCFNHLISSRLNARGLPILEPSMEGGLEPLMEGGLEPSMEGGLEPLMGGGLEPWMEGGLEPWMEGGLEPSMEGELEPPMEGGLEPSVEGGLQH</sequence>
<keyword evidence="2" id="KW-1133">Transmembrane helix</keyword>
<gene>
    <name evidence="3" type="ORF">ETH_00031495</name>
</gene>
<dbReference type="AlphaFoldDB" id="U6KXY6"/>
<dbReference type="VEuPathDB" id="ToxoDB:ETH2_1580000"/>
<feature type="region of interest" description="Disordered" evidence="1">
    <location>
        <begin position="1"/>
        <end position="25"/>
    </location>
</feature>
<keyword evidence="4" id="KW-1185">Reference proteome</keyword>
<dbReference type="RefSeq" id="XP_013233752.1">
    <property type="nucleotide sequence ID" value="XM_013378298.1"/>
</dbReference>
<reference evidence="3" key="2">
    <citation type="submission" date="2013-10" db="EMBL/GenBank/DDBJ databases">
        <authorList>
            <person name="Aslett M."/>
        </authorList>
    </citation>
    <scope>NUCLEOTIDE SEQUENCE [LARGE SCALE GENOMIC DNA]</scope>
    <source>
        <strain evidence="3">Houghton</strain>
    </source>
</reference>
<name>U6KXY6_EIMTE</name>